<dbReference type="AlphaFoldDB" id="A0A3P2A5E1"/>
<gene>
    <name evidence="2" type="ORF">EII21_04765</name>
</gene>
<accession>A0A3P2A5E1</accession>
<dbReference type="EMBL" id="RQYC01000005">
    <property type="protein sequence ID" value="RRD90589.1"/>
    <property type="molecule type" value="Genomic_DNA"/>
</dbReference>
<sequence length="376" mass="45619">MMESKKNTNTGKWWNKLGDNFEKFCKEKLEWRARYFFSKNCKEKKIPFKQFSVIRFIYEDYDIRKYLDNIISNIDENVDYEKKLKDLVEERMKDEYKDKYPEYRFNQSWYNIICEEMIKYIRNFKSENNKYFIEFYRHEGQEVLKDFDSSRSFEKANWFVTREYKKLVDNIDEKKEQDSISEKESEKTKKWFTFVTLKDNPLFLDNLLSYDLVKQKTEGQGLQEEIDEKGKVLCRTAYYLGVRNQKGGIETDPDVIRKQYKEAEQYYTVYYELMYRKKWFPIVVLKNKKQEFIYTLSKAYSGATILYISWTVFDYVGNFWSLVIGNIVYAFLVLIQPIMLSGGRIMSSKYSWLVFLPLILSIIIAGYKYIKYIGWL</sequence>
<keyword evidence="3" id="KW-1185">Reference proteome</keyword>
<feature type="transmembrane region" description="Helical" evidence="1">
    <location>
        <begin position="352"/>
        <end position="370"/>
    </location>
</feature>
<name>A0A3P2A5E1_9NEIS</name>
<reference evidence="2 3" key="1">
    <citation type="submission" date="2018-11" db="EMBL/GenBank/DDBJ databases">
        <title>Genomes From Bacteria Associated with the Canine Oral Cavity: a Test Case for Automated Genome-Based Taxonomic Assignment.</title>
        <authorList>
            <person name="Coil D.A."/>
            <person name="Jospin G."/>
            <person name="Darling A.E."/>
            <person name="Wallis C."/>
            <person name="Davis I.J."/>
            <person name="Harris S."/>
            <person name="Eisen J.A."/>
            <person name="Holcombe L.J."/>
            <person name="O'Flynn C."/>
        </authorList>
    </citation>
    <scope>NUCLEOTIDE SEQUENCE [LARGE SCALE GENOMIC DNA]</scope>
    <source>
        <strain evidence="2 3">COT-280</strain>
    </source>
</reference>
<keyword evidence="1" id="KW-0472">Membrane</keyword>
<dbReference type="RefSeq" id="WP_124794471.1">
    <property type="nucleotide sequence ID" value="NZ_RQYC01000005.1"/>
</dbReference>
<proteinExistence type="predicted"/>
<dbReference type="Proteomes" id="UP000269923">
    <property type="component" value="Unassembled WGS sequence"/>
</dbReference>
<evidence type="ECO:0000256" key="1">
    <source>
        <dbReference type="SAM" id="Phobius"/>
    </source>
</evidence>
<feature type="transmembrane region" description="Helical" evidence="1">
    <location>
        <begin position="319"/>
        <end position="340"/>
    </location>
</feature>
<protein>
    <submittedName>
        <fullName evidence="2">Uncharacterized protein</fullName>
    </submittedName>
</protein>
<keyword evidence="1" id="KW-0812">Transmembrane</keyword>
<evidence type="ECO:0000313" key="2">
    <source>
        <dbReference type="EMBL" id="RRD90589.1"/>
    </source>
</evidence>
<organism evidence="2 3">
    <name type="scientific">Conchiformibius steedae</name>
    <dbReference type="NCBI Taxonomy" id="153493"/>
    <lineage>
        <taxon>Bacteria</taxon>
        <taxon>Pseudomonadati</taxon>
        <taxon>Pseudomonadota</taxon>
        <taxon>Betaproteobacteria</taxon>
        <taxon>Neisseriales</taxon>
        <taxon>Neisseriaceae</taxon>
        <taxon>Conchiformibius</taxon>
    </lineage>
</organism>
<keyword evidence="1" id="KW-1133">Transmembrane helix</keyword>
<comment type="caution">
    <text evidence="2">The sequence shown here is derived from an EMBL/GenBank/DDBJ whole genome shotgun (WGS) entry which is preliminary data.</text>
</comment>
<evidence type="ECO:0000313" key="3">
    <source>
        <dbReference type="Proteomes" id="UP000269923"/>
    </source>
</evidence>